<evidence type="ECO:0000313" key="9">
    <source>
        <dbReference type="EMBL" id="OHA35161.1"/>
    </source>
</evidence>
<dbReference type="EMBL" id="MHSA01000001">
    <property type="protein sequence ID" value="OHA35161.1"/>
    <property type="molecule type" value="Genomic_DNA"/>
</dbReference>
<dbReference type="GO" id="GO:0005840">
    <property type="term" value="C:ribosome"/>
    <property type="evidence" value="ECO:0007669"/>
    <property type="project" value="UniProtKB-KW"/>
</dbReference>
<feature type="domain" description="S5 DRBM" evidence="8">
    <location>
        <begin position="1"/>
        <end position="59"/>
    </location>
</feature>
<dbReference type="Proteomes" id="UP000177797">
    <property type="component" value="Unassembled WGS sequence"/>
</dbReference>
<evidence type="ECO:0000256" key="4">
    <source>
        <dbReference type="ARBA" id="ARBA00035255"/>
    </source>
</evidence>
<dbReference type="PANTHER" id="PTHR48277:SF1">
    <property type="entry name" value="MITOCHONDRIAL RIBOSOMAL PROTEIN S5"/>
    <property type="match status" value="1"/>
</dbReference>
<name>A0A1G2NID6_9BACT</name>
<evidence type="ECO:0000256" key="1">
    <source>
        <dbReference type="ARBA" id="ARBA00008945"/>
    </source>
</evidence>
<protein>
    <recommendedName>
        <fullName evidence="4">Small ribosomal subunit protein uS5</fullName>
    </recommendedName>
    <alternativeName>
        <fullName evidence="5">30S ribosomal protein S5</fullName>
    </alternativeName>
</protein>
<dbReference type="InterPro" id="IPR014721">
    <property type="entry name" value="Ribsml_uS5_D2-typ_fold_subgr"/>
</dbReference>
<dbReference type="InterPro" id="IPR020568">
    <property type="entry name" value="Ribosomal_Su5_D2-typ_SF"/>
</dbReference>
<dbReference type="Gene3D" id="3.30.160.20">
    <property type="match status" value="1"/>
</dbReference>
<dbReference type="PANTHER" id="PTHR48277">
    <property type="entry name" value="MITOCHONDRIAL RIBOSOMAL PROTEIN S5"/>
    <property type="match status" value="1"/>
</dbReference>
<evidence type="ECO:0000313" key="10">
    <source>
        <dbReference type="Proteomes" id="UP000177797"/>
    </source>
</evidence>
<evidence type="ECO:0000256" key="6">
    <source>
        <dbReference type="PROSITE-ProRule" id="PRU00268"/>
    </source>
</evidence>
<comment type="similarity">
    <text evidence="1 7">Belongs to the universal ribosomal protein uS5 family.</text>
</comment>
<dbReference type="InterPro" id="IPR005324">
    <property type="entry name" value="Ribosomal_uS5_C"/>
</dbReference>
<dbReference type="Pfam" id="PF03719">
    <property type="entry name" value="Ribosomal_S5_C"/>
    <property type="match status" value="1"/>
</dbReference>
<keyword evidence="3 6" id="KW-0687">Ribonucleoprotein</keyword>
<keyword evidence="2 6" id="KW-0689">Ribosomal protein</keyword>
<evidence type="ECO:0000256" key="5">
    <source>
        <dbReference type="ARBA" id="ARBA00035519"/>
    </source>
</evidence>
<reference evidence="9 10" key="1">
    <citation type="journal article" date="2016" name="Nat. Commun.">
        <title>Thousands of microbial genomes shed light on interconnected biogeochemical processes in an aquifer system.</title>
        <authorList>
            <person name="Anantharaman K."/>
            <person name="Brown C.T."/>
            <person name="Hug L.A."/>
            <person name="Sharon I."/>
            <person name="Castelle C.J."/>
            <person name="Probst A.J."/>
            <person name="Thomas B.C."/>
            <person name="Singh A."/>
            <person name="Wilkins M.J."/>
            <person name="Karaoz U."/>
            <person name="Brodie E.L."/>
            <person name="Williams K.H."/>
            <person name="Hubbard S.S."/>
            <person name="Banfield J.F."/>
        </authorList>
    </citation>
    <scope>NUCLEOTIDE SEQUENCE [LARGE SCALE GENOMIC DNA]</scope>
</reference>
<proteinExistence type="inferred from homology"/>
<dbReference type="SUPFAM" id="SSF54211">
    <property type="entry name" value="Ribosomal protein S5 domain 2-like"/>
    <property type="match status" value="1"/>
</dbReference>
<dbReference type="GO" id="GO:0003723">
    <property type="term" value="F:RNA binding"/>
    <property type="evidence" value="ECO:0007669"/>
    <property type="project" value="InterPro"/>
</dbReference>
<accession>A0A1G2NID6</accession>
<dbReference type="Gene3D" id="3.30.230.10">
    <property type="match status" value="1"/>
</dbReference>
<comment type="caution">
    <text evidence="9">The sequence shown here is derived from an EMBL/GenBank/DDBJ whole genome shotgun (WGS) entry which is preliminary data.</text>
</comment>
<evidence type="ECO:0000256" key="2">
    <source>
        <dbReference type="ARBA" id="ARBA00022980"/>
    </source>
</evidence>
<gene>
    <name evidence="9" type="ORF">A2938_01810</name>
</gene>
<dbReference type="GO" id="GO:0006412">
    <property type="term" value="P:translation"/>
    <property type="evidence" value="ECO:0007669"/>
    <property type="project" value="InterPro"/>
</dbReference>
<evidence type="ECO:0000256" key="3">
    <source>
        <dbReference type="ARBA" id="ARBA00023274"/>
    </source>
</evidence>
<evidence type="ECO:0000256" key="7">
    <source>
        <dbReference type="RuleBase" id="RU003823"/>
    </source>
</evidence>
<dbReference type="FunFam" id="3.30.230.10:FF:000002">
    <property type="entry name" value="30S ribosomal protein S5"/>
    <property type="match status" value="1"/>
</dbReference>
<sequence length="148" mass="15522">MALKRVARVAAGGRRFNFSAAVVVGNRRGAVGVAVGKGADTALAMEKATRNARKNAVRPHLTHDMSIPHEARAKYSSAIVEIRPARGRGLVAGSAARAVLELAGVKDVSAKVLTGSKNKLNIAQATIKALSTLQKPRLEKSIPQSLPL</sequence>
<dbReference type="GO" id="GO:1990904">
    <property type="term" value="C:ribonucleoprotein complex"/>
    <property type="evidence" value="ECO:0007669"/>
    <property type="project" value="UniProtKB-UniRule"/>
</dbReference>
<dbReference type="GO" id="GO:0005737">
    <property type="term" value="C:cytoplasm"/>
    <property type="evidence" value="ECO:0007669"/>
    <property type="project" value="UniProtKB-ARBA"/>
</dbReference>
<dbReference type="GO" id="GO:0003735">
    <property type="term" value="F:structural constituent of ribosome"/>
    <property type="evidence" value="ECO:0007669"/>
    <property type="project" value="UniProtKB-UniRule"/>
</dbReference>
<dbReference type="SUPFAM" id="SSF54768">
    <property type="entry name" value="dsRNA-binding domain-like"/>
    <property type="match status" value="1"/>
</dbReference>
<dbReference type="Pfam" id="PF00333">
    <property type="entry name" value="Ribosomal_S5"/>
    <property type="match status" value="1"/>
</dbReference>
<dbReference type="InterPro" id="IPR013810">
    <property type="entry name" value="Ribosomal_uS5_N"/>
</dbReference>
<dbReference type="PROSITE" id="PS50881">
    <property type="entry name" value="S5_DSRBD"/>
    <property type="match status" value="1"/>
</dbReference>
<evidence type="ECO:0000259" key="8">
    <source>
        <dbReference type="PROSITE" id="PS50881"/>
    </source>
</evidence>
<dbReference type="InterPro" id="IPR000851">
    <property type="entry name" value="Ribosomal_uS5"/>
</dbReference>
<dbReference type="AlphaFoldDB" id="A0A1G2NID6"/>
<organism evidence="9 10">
    <name type="scientific">Candidatus Taylorbacteria bacterium RIFCSPLOWO2_01_FULL_48_100</name>
    <dbReference type="NCBI Taxonomy" id="1802322"/>
    <lineage>
        <taxon>Bacteria</taxon>
        <taxon>Candidatus Tayloriibacteriota</taxon>
    </lineage>
</organism>